<dbReference type="OrthoDB" id="682522at2759"/>
<proteinExistence type="predicted"/>
<feature type="domain" description="Methyltransferase type 11" evidence="2">
    <location>
        <begin position="126"/>
        <end position="188"/>
    </location>
</feature>
<dbReference type="InterPro" id="IPR029063">
    <property type="entry name" value="SAM-dependent_MTases_sf"/>
</dbReference>
<evidence type="ECO:0000313" key="4">
    <source>
        <dbReference type="Proteomes" id="UP000237105"/>
    </source>
</evidence>
<gene>
    <name evidence="3" type="ORF">PanWU01x14_000040</name>
</gene>
<evidence type="ECO:0000256" key="1">
    <source>
        <dbReference type="SAM" id="Phobius"/>
    </source>
</evidence>
<keyword evidence="3" id="KW-0808">Transferase</keyword>
<dbReference type="GO" id="GO:0008757">
    <property type="term" value="F:S-adenosylmethionine-dependent methyltransferase activity"/>
    <property type="evidence" value="ECO:0007669"/>
    <property type="project" value="InterPro"/>
</dbReference>
<dbReference type="SUPFAM" id="SSF53335">
    <property type="entry name" value="S-adenosyl-L-methionine-dependent methyltransferases"/>
    <property type="match status" value="1"/>
</dbReference>
<keyword evidence="1" id="KW-0812">Transmembrane</keyword>
<keyword evidence="3" id="KW-0489">Methyltransferase</keyword>
<name>A0A2P5E4H9_PARAD</name>
<evidence type="ECO:0000313" key="3">
    <source>
        <dbReference type="EMBL" id="PON80448.1"/>
    </source>
</evidence>
<evidence type="ECO:0000259" key="2">
    <source>
        <dbReference type="Pfam" id="PF08241"/>
    </source>
</evidence>
<dbReference type="Proteomes" id="UP000237105">
    <property type="component" value="Unassembled WGS sequence"/>
</dbReference>
<organism evidence="3 4">
    <name type="scientific">Parasponia andersonii</name>
    <name type="common">Sponia andersonii</name>
    <dbReference type="NCBI Taxonomy" id="3476"/>
    <lineage>
        <taxon>Eukaryota</taxon>
        <taxon>Viridiplantae</taxon>
        <taxon>Streptophyta</taxon>
        <taxon>Embryophyta</taxon>
        <taxon>Tracheophyta</taxon>
        <taxon>Spermatophyta</taxon>
        <taxon>Magnoliopsida</taxon>
        <taxon>eudicotyledons</taxon>
        <taxon>Gunneridae</taxon>
        <taxon>Pentapetalae</taxon>
        <taxon>rosids</taxon>
        <taxon>fabids</taxon>
        <taxon>Rosales</taxon>
        <taxon>Cannabaceae</taxon>
        <taxon>Parasponia</taxon>
    </lineage>
</organism>
<dbReference type="InterPro" id="IPR013216">
    <property type="entry name" value="Methyltransf_11"/>
</dbReference>
<feature type="transmembrane region" description="Helical" evidence="1">
    <location>
        <begin position="12"/>
        <end position="29"/>
    </location>
</feature>
<dbReference type="Pfam" id="PF08241">
    <property type="entry name" value="Methyltransf_11"/>
    <property type="match status" value="1"/>
</dbReference>
<dbReference type="EMBL" id="JXTB01000001">
    <property type="protein sequence ID" value="PON80448.1"/>
    <property type="molecule type" value="Genomic_DNA"/>
</dbReference>
<protein>
    <submittedName>
        <fullName evidence="3">Methyltransferase type</fullName>
    </submittedName>
</protein>
<keyword evidence="1" id="KW-1133">Transmembrane helix</keyword>
<dbReference type="CDD" id="cd02440">
    <property type="entry name" value="AdoMet_MTases"/>
    <property type="match status" value="1"/>
</dbReference>
<dbReference type="PANTHER" id="PTHR45085:SF3">
    <property type="entry name" value="S-ADENOSYL-L-METHIONINE-DEPENDENT METHYLTRANSFERASES SUPERFAMILY PROTEIN"/>
    <property type="match status" value="1"/>
</dbReference>
<reference evidence="4" key="1">
    <citation type="submission" date="2016-06" db="EMBL/GenBank/DDBJ databases">
        <title>Parallel loss of symbiosis genes in relatives of nitrogen-fixing non-legume Parasponia.</title>
        <authorList>
            <person name="Van Velzen R."/>
            <person name="Holmer R."/>
            <person name="Bu F."/>
            <person name="Rutten L."/>
            <person name="Van Zeijl A."/>
            <person name="Liu W."/>
            <person name="Santuari L."/>
            <person name="Cao Q."/>
            <person name="Sharma T."/>
            <person name="Shen D."/>
            <person name="Roswanjaya Y."/>
            <person name="Wardhani T."/>
            <person name="Kalhor M.S."/>
            <person name="Jansen J."/>
            <person name="Van den Hoogen J."/>
            <person name="Gungor B."/>
            <person name="Hartog M."/>
            <person name="Hontelez J."/>
            <person name="Verver J."/>
            <person name="Yang W.-C."/>
            <person name="Schijlen E."/>
            <person name="Repin R."/>
            <person name="Schilthuizen M."/>
            <person name="Schranz E."/>
            <person name="Heidstra R."/>
            <person name="Miyata K."/>
            <person name="Fedorova E."/>
            <person name="Kohlen W."/>
            <person name="Bisseling T."/>
            <person name="Smit S."/>
            <person name="Geurts R."/>
        </authorList>
    </citation>
    <scope>NUCLEOTIDE SEQUENCE [LARGE SCALE GENOMIC DNA]</scope>
    <source>
        <strain evidence="4">cv. WU1-14</strain>
    </source>
</reference>
<keyword evidence="4" id="KW-1185">Reference proteome</keyword>
<comment type="caution">
    <text evidence="3">The sequence shown here is derived from an EMBL/GenBank/DDBJ whole genome shotgun (WGS) entry which is preliminary data.</text>
</comment>
<keyword evidence="1" id="KW-0472">Membrane</keyword>
<dbReference type="Gene3D" id="3.40.50.150">
    <property type="entry name" value="Vaccinia Virus protein VP39"/>
    <property type="match status" value="1"/>
</dbReference>
<dbReference type="GO" id="GO:0032259">
    <property type="term" value="P:methylation"/>
    <property type="evidence" value="ECO:0007669"/>
    <property type="project" value="UniProtKB-KW"/>
</dbReference>
<sequence>MERHIQVFLNRLSYVSIAIATLTLLFLFLRTPQTCVQLTPPNSSAKTHLIFPRSSCDYPSPRQIVTIEKKNKRLWSTHSWQSKVSSFIHFFQPFRDLGLLHNDSRVICISAGAGHEVMGLAQMGVVDVTGTELVDSPPLVNRADPHNLPFFDNVFDLAFSAHLAEALFRSRFVAEMERTVRPGGVVVIVVEECGDGEVGEIVGLFKNSSFVNANNVTLTGLRMTRIIMRTQKISS</sequence>
<accession>A0A2P5E4H9</accession>
<dbReference type="AlphaFoldDB" id="A0A2P5E4H9"/>
<dbReference type="PANTHER" id="PTHR45085">
    <property type="entry name" value="F21J9.14"/>
    <property type="match status" value="1"/>
</dbReference>